<feature type="signal peptide" evidence="2">
    <location>
        <begin position="1"/>
        <end position="23"/>
    </location>
</feature>
<feature type="chain" id="PRO_5043133054" evidence="2">
    <location>
        <begin position="24"/>
        <end position="148"/>
    </location>
</feature>
<evidence type="ECO:0000256" key="1">
    <source>
        <dbReference type="ARBA" id="ARBA00007367"/>
    </source>
</evidence>
<comment type="similarity">
    <text evidence="1">Belongs to the monovalent cation:proton antiporter 1 (CPA1) transporter (TC 2.A.36) family.</text>
</comment>
<proteinExistence type="inferred from homology"/>
<evidence type="ECO:0000313" key="3">
    <source>
        <dbReference type="EMBL" id="VDM25874.1"/>
    </source>
</evidence>
<gene>
    <name evidence="3" type="ORF">TTAC_LOCUS4916</name>
</gene>
<keyword evidence="2" id="KW-0732">Signal</keyword>
<dbReference type="EMBL" id="UYWX01005663">
    <property type="protein sequence ID" value="VDM25874.1"/>
    <property type="molecule type" value="Genomic_DNA"/>
</dbReference>
<evidence type="ECO:0000313" key="4">
    <source>
        <dbReference type="Proteomes" id="UP000274429"/>
    </source>
</evidence>
<dbReference type="PANTHER" id="PTHR31102:SF1">
    <property type="entry name" value="CATION_H+ EXCHANGER DOMAIN-CONTAINING PROTEIN"/>
    <property type="match status" value="1"/>
</dbReference>
<reference evidence="5" key="1">
    <citation type="submission" date="2017-02" db="UniProtKB">
        <authorList>
            <consortium name="WormBaseParasite"/>
        </authorList>
    </citation>
    <scope>IDENTIFICATION</scope>
</reference>
<accession>A0A0R3WVZ1</accession>
<keyword evidence="4" id="KW-1185">Reference proteome</keyword>
<protein>
    <submittedName>
        <fullName evidence="5">Secreted protein</fullName>
    </submittedName>
</protein>
<dbReference type="AlphaFoldDB" id="A0A0R3WVZ1"/>
<organism evidence="5">
    <name type="scientific">Hydatigena taeniaeformis</name>
    <name type="common">Feline tapeworm</name>
    <name type="synonym">Taenia taeniaeformis</name>
    <dbReference type="NCBI Taxonomy" id="6205"/>
    <lineage>
        <taxon>Eukaryota</taxon>
        <taxon>Metazoa</taxon>
        <taxon>Spiralia</taxon>
        <taxon>Lophotrochozoa</taxon>
        <taxon>Platyhelminthes</taxon>
        <taxon>Cestoda</taxon>
        <taxon>Eucestoda</taxon>
        <taxon>Cyclophyllidea</taxon>
        <taxon>Taeniidae</taxon>
        <taxon>Hydatigera</taxon>
    </lineage>
</organism>
<reference evidence="3 4" key="2">
    <citation type="submission" date="2018-11" db="EMBL/GenBank/DDBJ databases">
        <authorList>
            <consortium name="Pathogen Informatics"/>
        </authorList>
    </citation>
    <scope>NUCLEOTIDE SEQUENCE [LARGE SCALE GENOMIC DNA]</scope>
</reference>
<dbReference type="GO" id="GO:0098662">
    <property type="term" value="P:inorganic cation transmembrane transport"/>
    <property type="evidence" value="ECO:0007669"/>
    <property type="project" value="TreeGrafter"/>
</dbReference>
<sequence>MLLSGLILRCISVFITPYEISMGGPPTTENTGNATTKTANVFYSPLFSFTPSVLSENITNATQRLTDPLIILAATLRVNKELSSALRQIALATILTRAGLGLEPATLKRIWTSMIRLTCLPCLTEALVCTLVSKFLMDWPWPWAAMMG</sequence>
<dbReference type="STRING" id="6205.A0A0R3WVZ1"/>
<dbReference type="PANTHER" id="PTHR31102">
    <property type="match status" value="1"/>
</dbReference>
<dbReference type="WBParaSite" id="TTAC_0000493101-mRNA-1">
    <property type="protein sequence ID" value="TTAC_0000493101-mRNA-1"/>
    <property type="gene ID" value="TTAC_0000493101"/>
</dbReference>
<dbReference type="OrthoDB" id="423807at2759"/>
<evidence type="ECO:0000256" key="2">
    <source>
        <dbReference type="SAM" id="SignalP"/>
    </source>
</evidence>
<name>A0A0R3WVZ1_HYDTA</name>
<dbReference type="InterPro" id="IPR051843">
    <property type="entry name" value="CPA1_transporter"/>
</dbReference>
<evidence type="ECO:0000313" key="5">
    <source>
        <dbReference type="WBParaSite" id="TTAC_0000493101-mRNA-1"/>
    </source>
</evidence>
<dbReference type="Proteomes" id="UP000274429">
    <property type="component" value="Unassembled WGS sequence"/>
</dbReference>